<sequence length="57" mass="6017">MSNTLWDCDNAVIGGHLKTYAGNVHGIICKAGYPLSQAHTTLSIKNGKAMEPTVCQG</sequence>
<evidence type="ECO:0000313" key="1">
    <source>
        <dbReference type="EMBL" id="KKN23710.1"/>
    </source>
</evidence>
<name>A0A0F9NW12_9ZZZZ</name>
<reference evidence="1" key="1">
    <citation type="journal article" date="2015" name="Nature">
        <title>Complex archaea that bridge the gap between prokaryotes and eukaryotes.</title>
        <authorList>
            <person name="Spang A."/>
            <person name="Saw J.H."/>
            <person name="Jorgensen S.L."/>
            <person name="Zaremba-Niedzwiedzka K."/>
            <person name="Martijn J."/>
            <person name="Lind A.E."/>
            <person name="van Eijk R."/>
            <person name="Schleper C."/>
            <person name="Guy L."/>
            <person name="Ettema T.J."/>
        </authorList>
    </citation>
    <scope>NUCLEOTIDE SEQUENCE</scope>
</reference>
<organism evidence="1">
    <name type="scientific">marine sediment metagenome</name>
    <dbReference type="NCBI Taxonomy" id="412755"/>
    <lineage>
        <taxon>unclassified sequences</taxon>
        <taxon>metagenomes</taxon>
        <taxon>ecological metagenomes</taxon>
    </lineage>
</organism>
<dbReference type="AlphaFoldDB" id="A0A0F9NW12"/>
<feature type="non-terminal residue" evidence="1">
    <location>
        <position position="57"/>
    </location>
</feature>
<dbReference type="EMBL" id="LAZR01002946">
    <property type="protein sequence ID" value="KKN23710.1"/>
    <property type="molecule type" value="Genomic_DNA"/>
</dbReference>
<comment type="caution">
    <text evidence="1">The sequence shown here is derived from an EMBL/GenBank/DDBJ whole genome shotgun (WGS) entry which is preliminary data.</text>
</comment>
<accession>A0A0F9NW12</accession>
<protein>
    <submittedName>
        <fullName evidence="1">Uncharacterized protein</fullName>
    </submittedName>
</protein>
<gene>
    <name evidence="1" type="ORF">LCGC14_0902110</name>
</gene>
<proteinExistence type="predicted"/>